<name>A0A2R4WRQ4_9HYPH</name>
<proteinExistence type="predicted"/>
<evidence type="ECO:0000313" key="2">
    <source>
        <dbReference type="EMBL" id="AWB24220.1"/>
    </source>
</evidence>
<organism evidence="2 3">
    <name type="scientific">Methylobacterium currus</name>
    <dbReference type="NCBI Taxonomy" id="2051553"/>
    <lineage>
        <taxon>Bacteria</taxon>
        <taxon>Pseudomonadati</taxon>
        <taxon>Pseudomonadota</taxon>
        <taxon>Alphaproteobacteria</taxon>
        <taxon>Hyphomicrobiales</taxon>
        <taxon>Methylobacteriaceae</taxon>
        <taxon>Methylobacterium</taxon>
    </lineage>
</organism>
<gene>
    <name evidence="2" type="ORF">DA075_27845</name>
</gene>
<dbReference type="KEGG" id="mee:DA075_27845"/>
<dbReference type="AlphaFoldDB" id="A0A2R4WRQ4"/>
<feature type="compositionally biased region" description="Pro residues" evidence="1">
    <location>
        <begin position="9"/>
        <end position="30"/>
    </location>
</feature>
<feature type="region of interest" description="Disordered" evidence="1">
    <location>
        <begin position="1"/>
        <end position="63"/>
    </location>
</feature>
<accession>A0A2R4WRQ4</accession>
<evidence type="ECO:0000256" key="1">
    <source>
        <dbReference type="SAM" id="MobiDB-lite"/>
    </source>
</evidence>
<dbReference type="EMBL" id="CP028843">
    <property type="protein sequence ID" value="AWB24220.1"/>
    <property type="molecule type" value="Genomic_DNA"/>
</dbReference>
<sequence>MSHLRLVPDSPPPAPEPEMPRAYAPPPAPARLPSAAFHSHGRRLAPSRSEPDKPVPPPGGRAHITACWDDLDVEEAVLAGLERLTRGRELKDEMGRAIERNEIQRHAGLRAAGLAGLQARIKPHLSGSHPWVEQARELVERLAAEEAYWISVEGRRR</sequence>
<protein>
    <submittedName>
        <fullName evidence="2">Uncharacterized protein</fullName>
    </submittedName>
</protein>
<dbReference type="Proteomes" id="UP000244755">
    <property type="component" value="Chromosome 1"/>
</dbReference>
<evidence type="ECO:0000313" key="3">
    <source>
        <dbReference type="Proteomes" id="UP000244755"/>
    </source>
</evidence>
<dbReference type="RefSeq" id="WP_099955988.1">
    <property type="nucleotide sequence ID" value="NZ_CP028843.1"/>
</dbReference>
<reference evidence="2 3" key="1">
    <citation type="submission" date="2018-04" db="EMBL/GenBank/DDBJ databases">
        <title>Methylobacterium sp. PR1016A genome.</title>
        <authorList>
            <person name="Park W."/>
        </authorList>
    </citation>
    <scope>NUCLEOTIDE SEQUENCE [LARGE SCALE GENOMIC DNA]</scope>
    <source>
        <strain evidence="2 3">PR1016A</strain>
    </source>
</reference>
<keyword evidence="3" id="KW-1185">Reference proteome</keyword>